<protein>
    <submittedName>
        <fullName evidence="1">Uncharacterized protein</fullName>
    </submittedName>
</protein>
<accession>A0A367ITP8</accession>
<keyword evidence="2" id="KW-1185">Reference proteome</keyword>
<sequence length="77" mass="9055">MNSNNTDNYSSDSSATKYSYAESYGTYISEDMQLDSSVWCCSYAPDKSCFENEKYYYSYMLKEYFGMLYQLEGYESL</sequence>
<name>A0A367ITP8_RHIST</name>
<comment type="caution">
    <text evidence="1">The sequence shown here is derived from an EMBL/GenBank/DDBJ whole genome shotgun (WGS) entry which is preliminary data.</text>
</comment>
<reference evidence="1 2" key="1">
    <citation type="journal article" date="2018" name="G3 (Bethesda)">
        <title>Phylogenetic and Phylogenomic Definition of Rhizopus Species.</title>
        <authorList>
            <person name="Gryganskyi A.P."/>
            <person name="Golan J."/>
            <person name="Dolatabadi S."/>
            <person name="Mondo S."/>
            <person name="Robb S."/>
            <person name="Idnurm A."/>
            <person name="Muszewska A."/>
            <person name="Steczkiewicz K."/>
            <person name="Masonjones S."/>
            <person name="Liao H.L."/>
            <person name="Gajdeczka M.T."/>
            <person name="Anike F."/>
            <person name="Vuek A."/>
            <person name="Anishchenko I.M."/>
            <person name="Voigt K."/>
            <person name="de Hoog G.S."/>
            <person name="Smith M.E."/>
            <person name="Heitman J."/>
            <person name="Vilgalys R."/>
            <person name="Stajich J.E."/>
        </authorList>
    </citation>
    <scope>NUCLEOTIDE SEQUENCE [LARGE SCALE GENOMIC DNA]</scope>
    <source>
        <strain evidence="1 2">LSU 92-RS-03</strain>
    </source>
</reference>
<evidence type="ECO:0000313" key="1">
    <source>
        <dbReference type="EMBL" id="RCH80851.1"/>
    </source>
</evidence>
<dbReference type="Proteomes" id="UP000253551">
    <property type="component" value="Unassembled WGS sequence"/>
</dbReference>
<gene>
    <name evidence="1" type="ORF">CU098_005795</name>
</gene>
<dbReference type="AlphaFoldDB" id="A0A367ITP8"/>
<dbReference type="EMBL" id="PJQM01005789">
    <property type="protein sequence ID" value="RCH80851.1"/>
    <property type="molecule type" value="Genomic_DNA"/>
</dbReference>
<proteinExistence type="predicted"/>
<organism evidence="1 2">
    <name type="scientific">Rhizopus stolonifer</name>
    <name type="common">Rhizopus nigricans</name>
    <dbReference type="NCBI Taxonomy" id="4846"/>
    <lineage>
        <taxon>Eukaryota</taxon>
        <taxon>Fungi</taxon>
        <taxon>Fungi incertae sedis</taxon>
        <taxon>Mucoromycota</taxon>
        <taxon>Mucoromycotina</taxon>
        <taxon>Mucoromycetes</taxon>
        <taxon>Mucorales</taxon>
        <taxon>Mucorineae</taxon>
        <taxon>Rhizopodaceae</taxon>
        <taxon>Rhizopus</taxon>
    </lineage>
</organism>
<feature type="non-terminal residue" evidence="1">
    <location>
        <position position="77"/>
    </location>
</feature>
<evidence type="ECO:0000313" key="2">
    <source>
        <dbReference type="Proteomes" id="UP000253551"/>
    </source>
</evidence>